<organism evidence="1 2">
    <name type="scientific">Diphasiastrum complanatum</name>
    <name type="common">Issler's clubmoss</name>
    <name type="synonym">Lycopodium complanatum</name>
    <dbReference type="NCBI Taxonomy" id="34168"/>
    <lineage>
        <taxon>Eukaryota</taxon>
        <taxon>Viridiplantae</taxon>
        <taxon>Streptophyta</taxon>
        <taxon>Embryophyta</taxon>
        <taxon>Tracheophyta</taxon>
        <taxon>Lycopodiopsida</taxon>
        <taxon>Lycopodiales</taxon>
        <taxon>Lycopodiaceae</taxon>
        <taxon>Lycopodioideae</taxon>
        <taxon>Diphasiastrum</taxon>
    </lineage>
</organism>
<accession>A0ACC2AR63</accession>
<comment type="caution">
    <text evidence="1">The sequence shown here is derived from an EMBL/GenBank/DDBJ whole genome shotgun (WGS) entry which is preliminary data.</text>
</comment>
<gene>
    <name evidence="1" type="ORF">O6H91_20G063900</name>
</gene>
<reference evidence="2" key="1">
    <citation type="journal article" date="2024" name="Proc. Natl. Acad. Sci. U.S.A.">
        <title>Extraordinary preservation of gene collinearity over three hundred million years revealed in homosporous lycophytes.</title>
        <authorList>
            <person name="Li C."/>
            <person name="Wickell D."/>
            <person name="Kuo L.Y."/>
            <person name="Chen X."/>
            <person name="Nie B."/>
            <person name="Liao X."/>
            <person name="Peng D."/>
            <person name="Ji J."/>
            <person name="Jenkins J."/>
            <person name="Williams M."/>
            <person name="Shu S."/>
            <person name="Plott C."/>
            <person name="Barry K."/>
            <person name="Rajasekar S."/>
            <person name="Grimwood J."/>
            <person name="Han X."/>
            <person name="Sun S."/>
            <person name="Hou Z."/>
            <person name="He W."/>
            <person name="Dai G."/>
            <person name="Sun C."/>
            <person name="Schmutz J."/>
            <person name="Leebens-Mack J.H."/>
            <person name="Li F.W."/>
            <person name="Wang L."/>
        </authorList>
    </citation>
    <scope>NUCLEOTIDE SEQUENCE [LARGE SCALE GENOMIC DNA]</scope>
    <source>
        <strain evidence="2">cv. PW_Plant_1</strain>
    </source>
</reference>
<name>A0ACC2AR63_DIPCM</name>
<dbReference type="EMBL" id="CM055111">
    <property type="protein sequence ID" value="KAJ7520024.1"/>
    <property type="molecule type" value="Genomic_DNA"/>
</dbReference>
<evidence type="ECO:0000313" key="1">
    <source>
        <dbReference type="EMBL" id="KAJ7520024.1"/>
    </source>
</evidence>
<proteinExistence type="predicted"/>
<keyword evidence="2" id="KW-1185">Reference proteome</keyword>
<dbReference type="Proteomes" id="UP001162992">
    <property type="component" value="Chromosome 20"/>
</dbReference>
<evidence type="ECO:0000313" key="2">
    <source>
        <dbReference type="Proteomes" id="UP001162992"/>
    </source>
</evidence>
<protein>
    <submittedName>
        <fullName evidence="1">Uncharacterized protein</fullName>
    </submittedName>
</protein>
<sequence length="243" mass="26640">MAEVENRPANSNTTGNAYEKSDSAIDRQEKPSEDYSSPKSVVTSQPISASPPSPASSFSDTRPDTQAQSVDVSSDVGQHKGSGEQPGYEIVPVQKPGTERDAPPSPTSLLSTTGDTRGVDRDVLLAKAHQDKVMKYIEAWQVHEKAIIANKYQKEVMKIGAWVHAEKAKVEAKLKKAEAKLEKKKAKIHEQMMNEIAAIQRNGEERKAETEIKQVEEVVKIEEKAARYRATGKSPKRSASCLG</sequence>